<proteinExistence type="predicted"/>
<feature type="compositionally biased region" description="Low complexity" evidence="1">
    <location>
        <begin position="377"/>
        <end position="392"/>
    </location>
</feature>
<dbReference type="Proteomes" id="UP001634747">
    <property type="component" value="Unassembled WGS sequence"/>
</dbReference>
<dbReference type="InterPro" id="IPR001466">
    <property type="entry name" value="Beta-lactam-related"/>
</dbReference>
<keyword evidence="2" id="KW-0732">Signal</keyword>
<keyword evidence="5" id="KW-1185">Reference proteome</keyword>
<evidence type="ECO:0000256" key="1">
    <source>
        <dbReference type="SAM" id="MobiDB-lite"/>
    </source>
</evidence>
<dbReference type="GO" id="GO:0016787">
    <property type="term" value="F:hydrolase activity"/>
    <property type="evidence" value="ECO:0007669"/>
    <property type="project" value="UniProtKB-KW"/>
</dbReference>
<dbReference type="Pfam" id="PF00144">
    <property type="entry name" value="Beta-lactamase"/>
    <property type="match status" value="1"/>
</dbReference>
<accession>A0ABW9KJF4</accession>
<dbReference type="SUPFAM" id="SSF56601">
    <property type="entry name" value="beta-lactamase/transpeptidase-like"/>
    <property type="match status" value="1"/>
</dbReference>
<name>A0ABW9KJF4_9BACT</name>
<evidence type="ECO:0000313" key="5">
    <source>
        <dbReference type="Proteomes" id="UP001634747"/>
    </source>
</evidence>
<dbReference type="PANTHER" id="PTHR46825">
    <property type="entry name" value="D-ALANYL-D-ALANINE-CARBOXYPEPTIDASE/ENDOPEPTIDASE AMPH"/>
    <property type="match status" value="1"/>
</dbReference>
<dbReference type="InterPro" id="IPR012338">
    <property type="entry name" value="Beta-lactam/transpept-like"/>
</dbReference>
<comment type="caution">
    <text evidence="4">The sequence shown here is derived from an EMBL/GenBank/DDBJ whole genome shotgun (WGS) entry which is preliminary data.</text>
</comment>
<evidence type="ECO:0000259" key="3">
    <source>
        <dbReference type="Pfam" id="PF00144"/>
    </source>
</evidence>
<dbReference type="PANTHER" id="PTHR46825:SF9">
    <property type="entry name" value="BETA-LACTAMASE-RELATED DOMAIN-CONTAINING PROTEIN"/>
    <property type="match status" value="1"/>
</dbReference>
<evidence type="ECO:0000313" key="4">
    <source>
        <dbReference type="EMBL" id="MFN2974754.1"/>
    </source>
</evidence>
<feature type="domain" description="Beta-lactamase-related" evidence="3">
    <location>
        <begin position="44"/>
        <end position="369"/>
    </location>
</feature>
<feature type="chain" id="PRO_5045538714" evidence="2">
    <location>
        <begin position="25"/>
        <end position="484"/>
    </location>
</feature>
<protein>
    <submittedName>
        <fullName evidence="4">Serine hydrolase domain-containing protein</fullName>
        <ecNumber evidence="4">3.-.-.-</ecNumber>
    </submittedName>
</protein>
<dbReference type="EMBL" id="JBJYXY010000001">
    <property type="protein sequence ID" value="MFN2974754.1"/>
    <property type="molecule type" value="Genomic_DNA"/>
</dbReference>
<dbReference type="Gene3D" id="3.40.710.10">
    <property type="entry name" value="DD-peptidase/beta-lactamase superfamily"/>
    <property type="match status" value="1"/>
</dbReference>
<dbReference type="EC" id="3.-.-.-" evidence="4"/>
<evidence type="ECO:0000256" key="2">
    <source>
        <dbReference type="SAM" id="SignalP"/>
    </source>
</evidence>
<dbReference type="InterPro" id="IPR006311">
    <property type="entry name" value="TAT_signal"/>
</dbReference>
<keyword evidence="4" id="KW-0378">Hydrolase</keyword>
<sequence length="484" mass="51843">MNRRRFLQVAGASAPLFGAAMANAAGPSAVQRSAIAPALKATLDEQIARYMQQNNAPGMQFALVDLRGTEYLASYGFEDLRTRKPLTPDRLFQIGSISKSMAAIAVLQLVEEGKLDLQRPVLDTLPFLPWSTPLGSVTLQHVLTHTTGLPGDGSLYFPGNFWTHRQRYAPGERYFYSNMAFNTLGLLVSTVDGRSYQESLTSRVLHPAGMNGTVPSLGGAEWARQATSYVPASVDVPFHRFDALREAPPFHEDTSAGCVASTPLDMACYLRCLLRGGVADSGARILSPASFKSMTTSHVKANEWGPHAGYGFGIGVDHQSEDTILMHTGGMVSFMSAIYLNLTRGIAAFASINAQQGYRPMPVVRYAVEALAAEGTSSPPASIAAPAPETSPKANDAGPVTRPDLVGTFVNDDPWQGTCRVEERAGKLTLNGTPLQSTGDGSYWVESEPGAPDRAAFVCVAGGQAQILLVNGTPFRRWHAPPIS</sequence>
<dbReference type="PROSITE" id="PS51318">
    <property type="entry name" value="TAT"/>
    <property type="match status" value="1"/>
</dbReference>
<feature type="region of interest" description="Disordered" evidence="1">
    <location>
        <begin position="377"/>
        <end position="400"/>
    </location>
</feature>
<reference evidence="4 5" key="1">
    <citation type="submission" date="2024-12" db="EMBL/GenBank/DDBJ databases">
        <authorList>
            <person name="Lee Y."/>
        </authorList>
    </citation>
    <scope>NUCLEOTIDE SEQUENCE [LARGE SCALE GENOMIC DNA]</scope>
    <source>
        <strain evidence="4 5">03SUJ4</strain>
    </source>
</reference>
<gene>
    <name evidence="4" type="ORF">ACK2TP_03185</name>
</gene>
<dbReference type="RefSeq" id="WP_263413691.1">
    <property type="nucleotide sequence ID" value="NZ_BAABBH010000001.1"/>
</dbReference>
<organism evidence="4 5">
    <name type="scientific">Terriglobus aquaticus</name>
    <dbReference type="NCBI Taxonomy" id="940139"/>
    <lineage>
        <taxon>Bacteria</taxon>
        <taxon>Pseudomonadati</taxon>
        <taxon>Acidobacteriota</taxon>
        <taxon>Terriglobia</taxon>
        <taxon>Terriglobales</taxon>
        <taxon>Acidobacteriaceae</taxon>
        <taxon>Terriglobus</taxon>
    </lineage>
</organism>
<feature type="signal peptide" evidence="2">
    <location>
        <begin position="1"/>
        <end position="24"/>
    </location>
</feature>
<dbReference type="InterPro" id="IPR050491">
    <property type="entry name" value="AmpC-like"/>
</dbReference>